<accession>A0A6G0T6U1</accession>
<organism evidence="1 2">
    <name type="scientific">Aphis glycines</name>
    <name type="common">Soybean aphid</name>
    <dbReference type="NCBI Taxonomy" id="307491"/>
    <lineage>
        <taxon>Eukaryota</taxon>
        <taxon>Metazoa</taxon>
        <taxon>Ecdysozoa</taxon>
        <taxon>Arthropoda</taxon>
        <taxon>Hexapoda</taxon>
        <taxon>Insecta</taxon>
        <taxon>Pterygota</taxon>
        <taxon>Neoptera</taxon>
        <taxon>Paraneoptera</taxon>
        <taxon>Hemiptera</taxon>
        <taxon>Sternorrhyncha</taxon>
        <taxon>Aphidomorpha</taxon>
        <taxon>Aphidoidea</taxon>
        <taxon>Aphididae</taxon>
        <taxon>Aphidini</taxon>
        <taxon>Aphis</taxon>
        <taxon>Aphis</taxon>
    </lineage>
</organism>
<sequence>MFVCHCMTMIDFSRRKIRFVTSRIEFRVCYGSLRFACMAVYHIRGWISCEIQISPLPPFFLVLWQRCAVAALPDRMIKQKKSMHSSAAAWTVSMTLCRRRPTPPSSCSLARYAAPIGLRFTFLAYDVSGRLYSFFSSVSAIRRRVLTEFVIGDHCRHYYAFGFRPTKPTGSQCMTTAGGRRFAKKNRQTTTTITR</sequence>
<evidence type="ECO:0000313" key="2">
    <source>
        <dbReference type="Proteomes" id="UP000475862"/>
    </source>
</evidence>
<evidence type="ECO:0000313" key="1">
    <source>
        <dbReference type="EMBL" id="KAE9526512.1"/>
    </source>
</evidence>
<name>A0A6G0T6U1_APHGL</name>
<dbReference type="AlphaFoldDB" id="A0A6G0T6U1"/>
<comment type="caution">
    <text evidence="1">The sequence shown here is derived from an EMBL/GenBank/DDBJ whole genome shotgun (WGS) entry which is preliminary data.</text>
</comment>
<protein>
    <submittedName>
        <fullName evidence="1">Uncharacterized protein</fullName>
    </submittedName>
</protein>
<dbReference type="Proteomes" id="UP000475862">
    <property type="component" value="Unassembled WGS sequence"/>
</dbReference>
<dbReference type="EMBL" id="VYZN01000054">
    <property type="protein sequence ID" value="KAE9526512.1"/>
    <property type="molecule type" value="Genomic_DNA"/>
</dbReference>
<proteinExistence type="predicted"/>
<keyword evidence="2" id="KW-1185">Reference proteome</keyword>
<reference evidence="1 2" key="1">
    <citation type="submission" date="2019-08" db="EMBL/GenBank/DDBJ databases">
        <title>The genome of the soybean aphid Biotype 1, its phylome, world population structure and adaptation to the North American continent.</title>
        <authorList>
            <person name="Giordano R."/>
            <person name="Donthu R.K."/>
            <person name="Hernandez A.G."/>
            <person name="Wright C.L."/>
            <person name="Zimin A.V."/>
        </authorList>
    </citation>
    <scope>NUCLEOTIDE SEQUENCE [LARGE SCALE GENOMIC DNA]</scope>
    <source>
        <tissue evidence="1">Whole aphids</tissue>
    </source>
</reference>
<gene>
    <name evidence="1" type="ORF">AGLY_013160</name>
</gene>